<evidence type="ECO:0000313" key="2">
    <source>
        <dbReference type="EMBL" id="GBL84091.1"/>
    </source>
</evidence>
<accession>A0A4Y2AVL5</accession>
<dbReference type="SUPFAM" id="SSF53098">
    <property type="entry name" value="Ribonuclease H-like"/>
    <property type="match status" value="1"/>
</dbReference>
<keyword evidence="3" id="KW-1185">Reference proteome</keyword>
<dbReference type="Gene3D" id="3.30.420.10">
    <property type="entry name" value="Ribonuclease H-like superfamily/Ribonuclease H"/>
    <property type="match status" value="1"/>
</dbReference>
<dbReference type="GO" id="GO:0004523">
    <property type="term" value="F:RNA-DNA hybrid ribonuclease activity"/>
    <property type="evidence" value="ECO:0007669"/>
    <property type="project" value="InterPro"/>
</dbReference>
<reference evidence="2 3" key="1">
    <citation type="journal article" date="2019" name="Sci. Rep.">
        <title>Orb-weaving spider Araneus ventricosus genome elucidates the spidroin gene catalogue.</title>
        <authorList>
            <person name="Kono N."/>
            <person name="Nakamura H."/>
            <person name="Ohtoshi R."/>
            <person name="Moran D.A.P."/>
            <person name="Shinohara A."/>
            <person name="Yoshida Y."/>
            <person name="Fujiwara M."/>
            <person name="Mori M."/>
            <person name="Tomita M."/>
            <person name="Arakawa K."/>
        </authorList>
    </citation>
    <scope>NUCLEOTIDE SEQUENCE [LARGE SCALE GENOMIC DNA]</scope>
</reference>
<feature type="domain" description="RNase H type-1" evidence="1">
    <location>
        <begin position="1"/>
        <end position="67"/>
    </location>
</feature>
<dbReference type="InterPro" id="IPR002156">
    <property type="entry name" value="RNaseH_domain"/>
</dbReference>
<dbReference type="EMBL" id="BGPR01000035">
    <property type="protein sequence ID" value="GBL84091.1"/>
    <property type="molecule type" value="Genomic_DNA"/>
</dbReference>
<dbReference type="Pfam" id="PF00075">
    <property type="entry name" value="RNase_H"/>
    <property type="match status" value="1"/>
</dbReference>
<dbReference type="PROSITE" id="PS50879">
    <property type="entry name" value="RNASE_H_1"/>
    <property type="match status" value="1"/>
</dbReference>
<dbReference type="Proteomes" id="UP000499080">
    <property type="component" value="Unassembled WGS sequence"/>
</dbReference>
<dbReference type="AlphaFoldDB" id="A0A4Y2AVL5"/>
<comment type="caution">
    <text evidence="2">The sequence shown here is derived from an EMBL/GenBank/DDBJ whole genome shotgun (WGS) entry which is preliminary data.</text>
</comment>
<dbReference type="InterPro" id="IPR012337">
    <property type="entry name" value="RNaseH-like_sf"/>
</dbReference>
<gene>
    <name evidence="2" type="ORF">AVEN_100935_1</name>
</gene>
<evidence type="ECO:0000313" key="3">
    <source>
        <dbReference type="Proteomes" id="UP000499080"/>
    </source>
</evidence>
<dbReference type="InterPro" id="IPR036397">
    <property type="entry name" value="RNaseH_sf"/>
</dbReference>
<dbReference type="GO" id="GO:0003676">
    <property type="term" value="F:nucleic acid binding"/>
    <property type="evidence" value="ECO:0007669"/>
    <property type="project" value="InterPro"/>
</dbReference>
<proteinExistence type="predicted"/>
<protein>
    <recommendedName>
        <fullName evidence="1">RNase H type-1 domain-containing protein</fullName>
    </recommendedName>
</protein>
<evidence type="ECO:0000259" key="1">
    <source>
        <dbReference type="PROSITE" id="PS50879"/>
    </source>
</evidence>
<organism evidence="2 3">
    <name type="scientific">Araneus ventricosus</name>
    <name type="common">Orbweaver spider</name>
    <name type="synonym">Epeira ventricosa</name>
    <dbReference type="NCBI Taxonomy" id="182803"/>
    <lineage>
        <taxon>Eukaryota</taxon>
        <taxon>Metazoa</taxon>
        <taxon>Ecdysozoa</taxon>
        <taxon>Arthropoda</taxon>
        <taxon>Chelicerata</taxon>
        <taxon>Arachnida</taxon>
        <taxon>Araneae</taxon>
        <taxon>Araneomorphae</taxon>
        <taxon>Entelegynae</taxon>
        <taxon>Araneoidea</taxon>
        <taxon>Araneidae</taxon>
        <taxon>Araneus</taxon>
    </lineage>
</organism>
<dbReference type="OrthoDB" id="6433533at2759"/>
<name>A0A4Y2AVL5_ARAVE</name>
<sequence length="214" mass="25180">MYLVFPNIRRQLSKYHGIFQFKEHKRNSKKIFQNPLTNPRIKVSWVKAHVGNIGNERADQLAKDSTQHGQPYSHTELPKPHIKGLLRKRMLEEWQTSWKNDDTGRKIYNIMSSVSLRPTNCLREDVIFSQHGPFSAYLKRFHLSDNDYCSCGGIGTVLHYATECIYTVSWHMRKPAPNFEQEWLKRVANNLVSRQKIRGIIKFISKNRDLFRPP</sequence>